<evidence type="ECO:0000256" key="2">
    <source>
        <dbReference type="ARBA" id="ARBA00008642"/>
    </source>
</evidence>
<dbReference type="NCBIfam" id="TIGR00747">
    <property type="entry name" value="fabH"/>
    <property type="match status" value="1"/>
</dbReference>
<evidence type="ECO:0000256" key="3">
    <source>
        <dbReference type="ARBA" id="ARBA00012333"/>
    </source>
</evidence>
<evidence type="ECO:0000256" key="5">
    <source>
        <dbReference type="ARBA" id="ARBA00022679"/>
    </source>
</evidence>
<evidence type="ECO:0000256" key="1">
    <source>
        <dbReference type="ARBA" id="ARBA00005194"/>
    </source>
</evidence>
<sequence length="335" mass="35414">MGELKSKITGCGSAPASRVVTNAELEGLVDTTDEWISTRTGIKERRVTTGERASELAATAAKKAIKAAGITAKDIDLIVVGTVTPDMVFPSTACFVAAAVGVRAGVPAFDVSAACSGFIYALDIADKYVKSGTAKNVLVIGVDFFSRIIDWTDRSTCVLFGDGAGAVVLSATRGTKTGLLSSHIHSDGRKWETLYAPSLPHPNPFEKKNKPSQADDLRGKTNIKMNGSDTFKLAVRTMTNAAREVIELNGLVPADIKLLIPHQANVRIMKATQQRLGLSDDQVFSNIEKYGNTSAASIPIAIDEAHAGGLIKKGDVIILVAFGGGLTWASAAIRW</sequence>
<evidence type="ECO:0000256" key="4">
    <source>
        <dbReference type="ARBA" id="ARBA00022516"/>
    </source>
</evidence>
<keyword evidence="6" id="KW-0276">Fatty acid metabolism</keyword>
<keyword evidence="4" id="KW-0444">Lipid biosynthesis</keyword>
<dbReference type="SUPFAM" id="SSF53901">
    <property type="entry name" value="Thiolase-like"/>
    <property type="match status" value="1"/>
</dbReference>
<dbReference type="Pfam" id="PF08541">
    <property type="entry name" value="ACP_syn_III_C"/>
    <property type="match status" value="1"/>
</dbReference>
<proteinExistence type="inferred from homology"/>
<feature type="domain" description="Beta-ketoacyl-[acyl-carrier-protein] synthase III C-terminal" evidence="10">
    <location>
        <begin position="248"/>
        <end position="335"/>
    </location>
</feature>
<evidence type="ECO:0000259" key="11">
    <source>
        <dbReference type="Pfam" id="PF08545"/>
    </source>
</evidence>
<name>A0A3B0R818_9ZZZZ</name>
<keyword evidence="12" id="KW-0012">Acyltransferase</keyword>
<keyword evidence="5 12" id="KW-0808">Transferase</keyword>
<dbReference type="InterPro" id="IPR004655">
    <property type="entry name" value="FabH"/>
</dbReference>
<dbReference type="PANTHER" id="PTHR43091">
    <property type="entry name" value="3-OXOACYL-[ACYL-CARRIER-PROTEIN] SYNTHASE"/>
    <property type="match status" value="1"/>
</dbReference>
<evidence type="ECO:0000256" key="6">
    <source>
        <dbReference type="ARBA" id="ARBA00022832"/>
    </source>
</evidence>
<dbReference type="EC" id="2.3.1.180" evidence="3"/>
<dbReference type="EMBL" id="UOEA01000083">
    <property type="protein sequence ID" value="VAV85176.1"/>
    <property type="molecule type" value="Genomic_DNA"/>
</dbReference>
<dbReference type="AlphaFoldDB" id="A0A3B0R818"/>
<dbReference type="FunFam" id="3.40.47.10:FF:000004">
    <property type="entry name" value="3-oxoacyl-[acyl-carrier-protein] synthase 3"/>
    <property type="match status" value="1"/>
</dbReference>
<evidence type="ECO:0000313" key="12">
    <source>
        <dbReference type="EMBL" id="VAV85176.1"/>
    </source>
</evidence>
<feature type="domain" description="Beta-ketoacyl-[acyl-carrier-protein] synthase III N-terminal" evidence="11">
    <location>
        <begin position="109"/>
        <end position="188"/>
    </location>
</feature>
<evidence type="ECO:0000256" key="9">
    <source>
        <dbReference type="SAM" id="MobiDB-lite"/>
    </source>
</evidence>
<dbReference type="InterPro" id="IPR013751">
    <property type="entry name" value="ACP_syn_III_N"/>
</dbReference>
<dbReference type="Gene3D" id="3.40.47.10">
    <property type="match status" value="1"/>
</dbReference>
<dbReference type="HAMAP" id="MF_01815">
    <property type="entry name" value="FabH"/>
    <property type="match status" value="1"/>
</dbReference>
<keyword evidence="7" id="KW-0443">Lipid metabolism</keyword>
<dbReference type="InterPro" id="IPR016039">
    <property type="entry name" value="Thiolase-like"/>
</dbReference>
<gene>
    <name evidence="12" type="ORF">MNBD_DELTA01-1687</name>
</gene>
<comment type="pathway">
    <text evidence="1">Lipid metabolism; fatty acid biosynthesis.</text>
</comment>
<feature type="compositionally biased region" description="Basic and acidic residues" evidence="9">
    <location>
        <begin position="204"/>
        <end position="219"/>
    </location>
</feature>
<keyword evidence="8" id="KW-0275">Fatty acid biosynthesis</keyword>
<feature type="region of interest" description="Disordered" evidence="9">
    <location>
        <begin position="200"/>
        <end position="221"/>
    </location>
</feature>
<evidence type="ECO:0000256" key="8">
    <source>
        <dbReference type="ARBA" id="ARBA00023160"/>
    </source>
</evidence>
<dbReference type="Pfam" id="PF08545">
    <property type="entry name" value="ACP_syn_III"/>
    <property type="match status" value="1"/>
</dbReference>
<evidence type="ECO:0000259" key="10">
    <source>
        <dbReference type="Pfam" id="PF08541"/>
    </source>
</evidence>
<evidence type="ECO:0000256" key="7">
    <source>
        <dbReference type="ARBA" id="ARBA00023098"/>
    </source>
</evidence>
<dbReference type="CDD" id="cd00830">
    <property type="entry name" value="KAS_III"/>
    <property type="match status" value="1"/>
</dbReference>
<dbReference type="InterPro" id="IPR013747">
    <property type="entry name" value="ACP_syn_III_C"/>
</dbReference>
<comment type="similarity">
    <text evidence="2">Belongs to the thiolase-like superfamily. FabH family.</text>
</comment>
<dbReference type="GO" id="GO:0033818">
    <property type="term" value="F:beta-ketoacyl-acyl-carrier-protein synthase III activity"/>
    <property type="evidence" value="ECO:0007669"/>
    <property type="project" value="UniProtKB-EC"/>
</dbReference>
<dbReference type="NCBIfam" id="NF006829">
    <property type="entry name" value="PRK09352.1"/>
    <property type="match status" value="1"/>
</dbReference>
<dbReference type="GO" id="GO:0006633">
    <property type="term" value="P:fatty acid biosynthetic process"/>
    <property type="evidence" value="ECO:0007669"/>
    <property type="project" value="UniProtKB-KW"/>
</dbReference>
<protein>
    <recommendedName>
        <fullName evidence="3">beta-ketoacyl-[acyl-carrier-protein] synthase III</fullName>
        <ecNumber evidence="3">2.3.1.180</ecNumber>
    </recommendedName>
</protein>
<dbReference type="GO" id="GO:0004315">
    <property type="term" value="F:3-oxoacyl-[acyl-carrier-protein] synthase activity"/>
    <property type="evidence" value="ECO:0007669"/>
    <property type="project" value="InterPro"/>
</dbReference>
<reference evidence="12" key="1">
    <citation type="submission" date="2018-06" db="EMBL/GenBank/DDBJ databases">
        <authorList>
            <person name="Zhirakovskaya E."/>
        </authorList>
    </citation>
    <scope>NUCLEOTIDE SEQUENCE</scope>
</reference>
<dbReference type="PANTHER" id="PTHR43091:SF1">
    <property type="entry name" value="BETA-KETOACYL-[ACYL-CARRIER-PROTEIN] SYNTHASE III, CHLOROPLASTIC"/>
    <property type="match status" value="1"/>
</dbReference>
<accession>A0A3B0R818</accession>
<organism evidence="12">
    <name type="scientific">hydrothermal vent metagenome</name>
    <dbReference type="NCBI Taxonomy" id="652676"/>
    <lineage>
        <taxon>unclassified sequences</taxon>
        <taxon>metagenomes</taxon>
        <taxon>ecological metagenomes</taxon>
    </lineage>
</organism>